<evidence type="ECO:0000313" key="2">
    <source>
        <dbReference type="EMBL" id="RKF18736.1"/>
    </source>
</evidence>
<proteinExistence type="predicted"/>
<dbReference type="Pfam" id="PF08592">
    <property type="entry name" value="Anthrone_oxy"/>
    <property type="match status" value="1"/>
</dbReference>
<reference evidence="2 3" key="1">
    <citation type="submission" date="2018-09" db="EMBL/GenBank/DDBJ databases">
        <authorList>
            <person name="Wang Z."/>
        </authorList>
    </citation>
    <scope>NUCLEOTIDE SEQUENCE [LARGE SCALE GENOMIC DNA]</scope>
    <source>
        <strain evidence="2 3">ALS 81</strain>
    </source>
</reference>
<feature type="transmembrane region" description="Helical" evidence="1">
    <location>
        <begin position="54"/>
        <end position="80"/>
    </location>
</feature>
<name>A0A420EDJ4_9ALTE</name>
<evidence type="ECO:0000313" key="3">
    <source>
        <dbReference type="Proteomes" id="UP000286482"/>
    </source>
</evidence>
<organism evidence="2 3">
    <name type="scientific">Alginatibacterium sediminis</name>
    <dbReference type="NCBI Taxonomy" id="2164068"/>
    <lineage>
        <taxon>Bacteria</taxon>
        <taxon>Pseudomonadati</taxon>
        <taxon>Pseudomonadota</taxon>
        <taxon>Gammaproteobacteria</taxon>
        <taxon>Alteromonadales</taxon>
        <taxon>Alteromonadaceae</taxon>
        <taxon>Alginatibacterium</taxon>
    </lineage>
</organism>
<dbReference type="EMBL" id="RAQO01000005">
    <property type="protein sequence ID" value="RKF18736.1"/>
    <property type="molecule type" value="Genomic_DNA"/>
</dbReference>
<protein>
    <submittedName>
        <fullName evidence="2">DUF1772 domain-containing protein</fullName>
    </submittedName>
</protein>
<keyword evidence="3" id="KW-1185">Reference proteome</keyword>
<sequence length="158" mass="17482">MNMELLLVIGLSVAALSIGLVAGIVFAFSAFIMRAFDRLPVQVAVASMNSINLVILKSAFMPLFLGSIVLALLLMLISSVHPNAHWIYWAGGFYLLGGIACTGLFNVPLNQQLQGANSESEERLWKRYMRYWTRWNHVRVGSCVISSGLFIVALLKLH</sequence>
<dbReference type="OrthoDB" id="428263at2"/>
<dbReference type="InterPro" id="IPR013901">
    <property type="entry name" value="Anthrone_oxy"/>
</dbReference>
<dbReference type="RefSeq" id="WP_120354816.1">
    <property type="nucleotide sequence ID" value="NZ_RAQO01000005.1"/>
</dbReference>
<keyword evidence="1" id="KW-1133">Transmembrane helix</keyword>
<comment type="caution">
    <text evidence="2">The sequence shown here is derived from an EMBL/GenBank/DDBJ whole genome shotgun (WGS) entry which is preliminary data.</text>
</comment>
<feature type="transmembrane region" description="Helical" evidence="1">
    <location>
        <begin position="6"/>
        <end position="33"/>
    </location>
</feature>
<keyword evidence="1" id="KW-0812">Transmembrane</keyword>
<dbReference type="Proteomes" id="UP000286482">
    <property type="component" value="Unassembled WGS sequence"/>
</dbReference>
<keyword evidence="1" id="KW-0472">Membrane</keyword>
<gene>
    <name evidence="2" type="ORF">DBZ36_10080</name>
</gene>
<accession>A0A420EDJ4</accession>
<dbReference type="AlphaFoldDB" id="A0A420EDJ4"/>
<feature type="transmembrane region" description="Helical" evidence="1">
    <location>
        <begin position="136"/>
        <end position="155"/>
    </location>
</feature>
<evidence type="ECO:0000256" key="1">
    <source>
        <dbReference type="SAM" id="Phobius"/>
    </source>
</evidence>
<feature type="transmembrane region" description="Helical" evidence="1">
    <location>
        <begin position="86"/>
        <end position="107"/>
    </location>
</feature>